<dbReference type="Proteomes" id="UP000030104">
    <property type="component" value="Unassembled WGS sequence"/>
</dbReference>
<keyword evidence="2" id="KW-1185">Reference proteome</keyword>
<name>A0A0A2KQ13_PENIT</name>
<dbReference type="EMBL" id="JQGA01001174">
    <property type="protein sequence ID" value="KGO68981.1"/>
    <property type="molecule type" value="Genomic_DNA"/>
</dbReference>
<comment type="caution">
    <text evidence="1">The sequence shown here is derived from an EMBL/GenBank/DDBJ whole genome shotgun (WGS) entry which is preliminary data.</text>
</comment>
<gene>
    <name evidence="1" type="ORF">PITC_078790</name>
</gene>
<reference evidence="1 2" key="1">
    <citation type="journal article" date="2015" name="Mol. Plant Microbe Interact.">
        <title>Genome, transcriptome, and functional analyses of Penicillium expansum provide new insights into secondary metabolism and pathogenicity.</title>
        <authorList>
            <person name="Ballester A.R."/>
            <person name="Marcet-Houben M."/>
            <person name="Levin E."/>
            <person name="Sela N."/>
            <person name="Selma-Lazaro C."/>
            <person name="Carmona L."/>
            <person name="Wisniewski M."/>
            <person name="Droby S."/>
            <person name="Gonzalez-Candelas L."/>
            <person name="Gabaldon T."/>
        </authorList>
    </citation>
    <scope>NUCLEOTIDE SEQUENCE [LARGE SCALE GENOMIC DNA]</scope>
    <source>
        <strain evidence="1 2">PHI-1</strain>
    </source>
</reference>
<dbReference type="AlphaFoldDB" id="A0A0A2KQ13"/>
<accession>A0A0A2KQ13</accession>
<sequence>MKLILSVSKNGIGKINEGRAVNTIPSIWVLWSGSFGESGPGKILQFLNRVHTINAKELGSVSSRRNSAMIGCE</sequence>
<organism evidence="1 2">
    <name type="scientific">Penicillium italicum</name>
    <name type="common">Blue mold</name>
    <dbReference type="NCBI Taxonomy" id="40296"/>
    <lineage>
        <taxon>Eukaryota</taxon>
        <taxon>Fungi</taxon>
        <taxon>Dikarya</taxon>
        <taxon>Ascomycota</taxon>
        <taxon>Pezizomycotina</taxon>
        <taxon>Eurotiomycetes</taxon>
        <taxon>Eurotiomycetidae</taxon>
        <taxon>Eurotiales</taxon>
        <taxon>Aspergillaceae</taxon>
        <taxon>Penicillium</taxon>
    </lineage>
</organism>
<proteinExistence type="predicted"/>
<evidence type="ECO:0000313" key="1">
    <source>
        <dbReference type="EMBL" id="KGO68981.1"/>
    </source>
</evidence>
<protein>
    <submittedName>
        <fullName evidence="1">Uncharacterized protein</fullName>
    </submittedName>
</protein>
<dbReference type="HOGENOM" id="CLU_2705610_0_0_1"/>
<dbReference type="OrthoDB" id="10660114at2759"/>
<evidence type="ECO:0000313" key="2">
    <source>
        <dbReference type="Proteomes" id="UP000030104"/>
    </source>
</evidence>